<evidence type="ECO:0000313" key="7">
    <source>
        <dbReference type="EMBL" id="AVO47073.1"/>
    </source>
</evidence>
<dbReference type="Pfam" id="PF25954">
    <property type="entry name" value="Beta-barrel_RND_2"/>
    <property type="match status" value="1"/>
</dbReference>
<dbReference type="Gene3D" id="2.40.30.170">
    <property type="match status" value="1"/>
</dbReference>
<dbReference type="Pfam" id="PF25975">
    <property type="entry name" value="CzcB_C"/>
    <property type="match status" value="1"/>
</dbReference>
<proteinExistence type="inferred from homology"/>
<organism evidence="7 8">
    <name type="scientific">Phreatobacter cathodiphilus</name>
    <dbReference type="NCBI Taxonomy" id="1868589"/>
    <lineage>
        <taxon>Bacteria</taxon>
        <taxon>Pseudomonadati</taxon>
        <taxon>Pseudomonadota</taxon>
        <taxon>Alphaproteobacteria</taxon>
        <taxon>Hyphomicrobiales</taxon>
        <taxon>Phreatobacteraceae</taxon>
        <taxon>Phreatobacter</taxon>
    </lineage>
</organism>
<dbReference type="PANTHER" id="PTHR30097">
    <property type="entry name" value="CATION EFFLUX SYSTEM PROTEIN CUSB"/>
    <property type="match status" value="1"/>
</dbReference>
<dbReference type="InterPro" id="IPR058649">
    <property type="entry name" value="CzcB_C"/>
</dbReference>
<protein>
    <submittedName>
        <fullName evidence="7">Efflux transporter periplasmic adaptor subunit</fullName>
    </submittedName>
</protein>
<dbReference type="InterPro" id="IPR051909">
    <property type="entry name" value="MFP_Cation_Efflux"/>
</dbReference>
<evidence type="ECO:0000259" key="6">
    <source>
        <dbReference type="Pfam" id="PF25975"/>
    </source>
</evidence>
<evidence type="ECO:0000259" key="3">
    <source>
        <dbReference type="Pfam" id="PF25893"/>
    </source>
</evidence>
<evidence type="ECO:0000259" key="5">
    <source>
        <dbReference type="Pfam" id="PF25973"/>
    </source>
</evidence>
<feature type="domain" description="CzcB-like alpha-helical hairpin" evidence="3">
    <location>
        <begin position="139"/>
        <end position="198"/>
    </location>
</feature>
<dbReference type="RefSeq" id="WP_106750443.1">
    <property type="nucleotide sequence ID" value="NZ_CP027668.1"/>
</dbReference>
<dbReference type="Pfam" id="PF25893">
    <property type="entry name" value="HH_CzcB"/>
    <property type="match status" value="1"/>
</dbReference>
<dbReference type="KEGG" id="phr:C6569_19575"/>
<dbReference type="OrthoDB" id="9774837at2"/>
<dbReference type="GO" id="GO:0016020">
    <property type="term" value="C:membrane"/>
    <property type="evidence" value="ECO:0007669"/>
    <property type="project" value="InterPro"/>
</dbReference>
<keyword evidence="8" id="KW-1185">Reference proteome</keyword>
<dbReference type="SUPFAM" id="SSF111369">
    <property type="entry name" value="HlyD-like secretion proteins"/>
    <property type="match status" value="1"/>
</dbReference>
<dbReference type="GO" id="GO:0060003">
    <property type="term" value="P:copper ion export"/>
    <property type="evidence" value="ECO:0007669"/>
    <property type="project" value="TreeGrafter"/>
</dbReference>
<name>A0A2S0NGP2_9HYPH</name>
<dbReference type="InterPro" id="IPR006143">
    <property type="entry name" value="RND_pump_MFP"/>
</dbReference>
<dbReference type="FunFam" id="2.40.30.170:FF:000010">
    <property type="entry name" value="Efflux RND transporter periplasmic adaptor subunit"/>
    <property type="match status" value="1"/>
</dbReference>
<comment type="similarity">
    <text evidence="1">Belongs to the membrane fusion protein (MFP) (TC 8.A.1) family.</text>
</comment>
<feature type="domain" description="CzcB-like C-terminal circularly permuted SH3-like" evidence="6">
    <location>
        <begin position="342"/>
        <end position="402"/>
    </location>
</feature>
<evidence type="ECO:0000256" key="1">
    <source>
        <dbReference type="ARBA" id="ARBA00009477"/>
    </source>
</evidence>
<dbReference type="GO" id="GO:0030288">
    <property type="term" value="C:outer membrane-bounded periplasmic space"/>
    <property type="evidence" value="ECO:0007669"/>
    <property type="project" value="TreeGrafter"/>
</dbReference>
<evidence type="ECO:0000259" key="4">
    <source>
        <dbReference type="Pfam" id="PF25954"/>
    </source>
</evidence>
<reference evidence="7 8" key="1">
    <citation type="submission" date="2018-03" db="EMBL/GenBank/DDBJ databases">
        <title>Genome sequencing of Phreatobacter sp.</title>
        <authorList>
            <person name="Kim S.-J."/>
            <person name="Heo J."/>
            <person name="Kwon S.-W."/>
        </authorList>
    </citation>
    <scope>NUCLEOTIDE SEQUENCE [LARGE SCALE GENOMIC DNA]</scope>
    <source>
        <strain evidence="7 8">S-12</strain>
    </source>
</reference>
<dbReference type="InterPro" id="IPR058792">
    <property type="entry name" value="Beta-barrel_RND_2"/>
</dbReference>
<evidence type="ECO:0000256" key="2">
    <source>
        <dbReference type="ARBA" id="ARBA00022448"/>
    </source>
</evidence>
<dbReference type="Gene3D" id="2.40.50.100">
    <property type="match status" value="1"/>
</dbReference>
<dbReference type="GO" id="GO:0015679">
    <property type="term" value="P:plasma membrane copper ion transport"/>
    <property type="evidence" value="ECO:0007669"/>
    <property type="project" value="TreeGrafter"/>
</dbReference>
<evidence type="ECO:0000313" key="8">
    <source>
        <dbReference type="Proteomes" id="UP000237889"/>
    </source>
</evidence>
<accession>A0A2S0NGP2</accession>
<dbReference type="Pfam" id="PF25973">
    <property type="entry name" value="BSH_CzcB"/>
    <property type="match status" value="1"/>
</dbReference>
<dbReference type="InterPro" id="IPR058647">
    <property type="entry name" value="BSH_CzcB-like"/>
</dbReference>
<gene>
    <name evidence="7" type="ORF">C6569_19575</name>
</gene>
<dbReference type="Gene3D" id="2.40.420.20">
    <property type="match status" value="1"/>
</dbReference>
<dbReference type="PANTHER" id="PTHR30097:SF4">
    <property type="entry name" value="SLR6042 PROTEIN"/>
    <property type="match status" value="1"/>
</dbReference>
<dbReference type="GO" id="GO:0046914">
    <property type="term" value="F:transition metal ion binding"/>
    <property type="evidence" value="ECO:0007669"/>
    <property type="project" value="TreeGrafter"/>
</dbReference>
<sequence>MKVIVIAAAALFGGVVVSAMVPQLPQMARSYLAAAGVQAKPDGSAQRPEEAHTEERAPEGVLLMTQDRITAAKIELAEVQPGTLARQLTLPGTIVPDRNNIRRIAARIVGTVAELRKGLGDKVEAGDLLAIVDSREVAEARSEYIAAHVNFGLQKTLFEREETLWRSRIQAEQQYLRAKNAFVEAQVRVHLAQQKLAALGLSDQEIARMSAAPEAMNGLQRYEIRSPGVGQVVERMVDLGTPVGGEGQAKELFSIIDLRSVWVELAVSSSDLGQVREGSRVVVTMSGSDLRAEGKIVFISPVYNPETRSARVFAAIGNEELRWRPGSFVSAEVEIERVDVDIRIPRSALQTSEGATVVFVRTETGFERRKVVLGKQDGEFVEVAFGVDPGESIAVSNTFLLKAELGKSEAEHSH</sequence>
<dbReference type="Proteomes" id="UP000237889">
    <property type="component" value="Chromosome"/>
</dbReference>
<feature type="domain" description="CzcB-like barrel-sandwich hybrid" evidence="5">
    <location>
        <begin position="102"/>
        <end position="246"/>
    </location>
</feature>
<dbReference type="AlphaFoldDB" id="A0A2S0NGP2"/>
<feature type="domain" description="CusB-like beta-barrel" evidence="4">
    <location>
        <begin position="260"/>
        <end position="333"/>
    </location>
</feature>
<dbReference type="NCBIfam" id="TIGR01730">
    <property type="entry name" value="RND_mfp"/>
    <property type="match status" value="1"/>
</dbReference>
<dbReference type="InterPro" id="IPR058648">
    <property type="entry name" value="HH_CzcB-like"/>
</dbReference>
<keyword evidence="2" id="KW-0813">Transport</keyword>
<dbReference type="EMBL" id="CP027668">
    <property type="protein sequence ID" value="AVO47073.1"/>
    <property type="molecule type" value="Genomic_DNA"/>
</dbReference>
<dbReference type="GO" id="GO:0022857">
    <property type="term" value="F:transmembrane transporter activity"/>
    <property type="evidence" value="ECO:0007669"/>
    <property type="project" value="InterPro"/>
</dbReference>